<name>A0ABP0KPE7_9DINO</name>
<accession>A0ABP0KPE7</accession>
<comment type="caution">
    <text evidence="1">The sequence shown here is derived from an EMBL/GenBank/DDBJ whole genome shotgun (WGS) entry which is preliminary data.</text>
</comment>
<organism evidence="1 2">
    <name type="scientific">Durusdinium trenchii</name>
    <dbReference type="NCBI Taxonomy" id="1381693"/>
    <lineage>
        <taxon>Eukaryota</taxon>
        <taxon>Sar</taxon>
        <taxon>Alveolata</taxon>
        <taxon>Dinophyceae</taxon>
        <taxon>Suessiales</taxon>
        <taxon>Symbiodiniaceae</taxon>
        <taxon>Durusdinium</taxon>
    </lineage>
</organism>
<dbReference type="Proteomes" id="UP001642484">
    <property type="component" value="Unassembled WGS sequence"/>
</dbReference>
<keyword evidence="2" id="KW-1185">Reference proteome</keyword>
<proteinExistence type="predicted"/>
<sequence>MASGIVIALTLIFLGHHITHYGTQAQSLAVRAWKFFERTSHSCTDDAVREEHVKAALWDLRAKIYRHCIEFLVHVVGFAIIGMGYKLSVDPLSMFQLVQLCLMGCVYTAHHSVLSGRLQLNWTNLRGIYCVFYASFIIFVLVNLWQNETAARAVINQAFNVCSRMIMSVIFIDTLTAAPAQIAISMAEVFEYSMKEEVADTIVYAWVQVLISAGIIGFSAVLEYWVTSHISALVDTESMLSSFRHMLRGVCDGEVLLTEEMKIKEDAECLKHLLMNSASFKGKDFEKFLDPEEVARFRDFLQQSNRDALQPEERRPNTPPCLRISLRGASDIRVGVDLWHVPMRGKDGSMHLIALREDSEAAQRVVLAVEGQKDIAIPFSKESDSETTSETHSESQKSSLSFLQSFPELSDMTLCVDTSTHWFDVEQAHLSFVRQPQSSDFSMPSLRRLVRPTDWETVRSKLKAVAARNGEEIMRLRLQDDAKRSLIANTVQISAYRPPRGGAGEMKLCLNFSDLVFEGKHCEDKNLKAIEE</sequence>
<reference evidence="1 2" key="1">
    <citation type="submission" date="2024-02" db="EMBL/GenBank/DDBJ databases">
        <authorList>
            <person name="Chen Y."/>
            <person name="Shah S."/>
            <person name="Dougan E. K."/>
            <person name="Thang M."/>
            <person name="Chan C."/>
        </authorList>
    </citation>
    <scope>NUCLEOTIDE SEQUENCE [LARGE SCALE GENOMIC DNA]</scope>
</reference>
<dbReference type="EMBL" id="CAXAMN010009202">
    <property type="protein sequence ID" value="CAK9027877.1"/>
    <property type="molecule type" value="Genomic_DNA"/>
</dbReference>
<gene>
    <name evidence="1" type="ORF">CCMP2556_LOCUS16910</name>
</gene>
<evidence type="ECO:0000313" key="1">
    <source>
        <dbReference type="EMBL" id="CAK9027877.1"/>
    </source>
</evidence>
<protein>
    <submittedName>
        <fullName evidence="1">Uncharacterized protein</fullName>
    </submittedName>
</protein>
<evidence type="ECO:0000313" key="2">
    <source>
        <dbReference type="Proteomes" id="UP001642484"/>
    </source>
</evidence>